<dbReference type="Proteomes" id="UP000198211">
    <property type="component" value="Unassembled WGS sequence"/>
</dbReference>
<name>A0A225VUZ4_9STRA</name>
<protein>
    <submittedName>
        <fullName evidence="2">Uncharacterized protein</fullName>
    </submittedName>
</protein>
<dbReference type="OrthoDB" id="90228at2759"/>
<keyword evidence="1" id="KW-1133">Transmembrane helix</keyword>
<reference evidence="3" key="1">
    <citation type="submission" date="2017-03" db="EMBL/GenBank/DDBJ databases">
        <title>Phytopthora megakarya and P. palmivora, two closely related causual agents of cacao black pod achieved similar genome size and gene model numbers by different mechanisms.</title>
        <authorList>
            <person name="Ali S."/>
            <person name="Shao J."/>
            <person name="Larry D.J."/>
            <person name="Kronmiller B."/>
            <person name="Shen D."/>
            <person name="Strem M.D."/>
            <person name="Melnick R.L."/>
            <person name="Guiltinan M.J."/>
            <person name="Tyler B.M."/>
            <person name="Meinhardt L.W."/>
            <person name="Bailey B.A."/>
        </authorList>
    </citation>
    <scope>NUCLEOTIDE SEQUENCE [LARGE SCALE GENOMIC DNA]</scope>
    <source>
        <strain evidence="3">zdho120</strain>
    </source>
</reference>
<gene>
    <name evidence="2" type="ORF">PHMEG_00019099</name>
</gene>
<proteinExistence type="predicted"/>
<accession>A0A225VUZ4</accession>
<keyword evidence="1" id="KW-0472">Membrane</keyword>
<evidence type="ECO:0000313" key="3">
    <source>
        <dbReference type="Proteomes" id="UP000198211"/>
    </source>
</evidence>
<comment type="caution">
    <text evidence="2">The sequence shown here is derived from an EMBL/GenBank/DDBJ whole genome shotgun (WGS) entry which is preliminary data.</text>
</comment>
<feature type="transmembrane region" description="Helical" evidence="1">
    <location>
        <begin position="25"/>
        <end position="50"/>
    </location>
</feature>
<organism evidence="2 3">
    <name type="scientific">Phytophthora megakarya</name>
    <dbReference type="NCBI Taxonomy" id="4795"/>
    <lineage>
        <taxon>Eukaryota</taxon>
        <taxon>Sar</taxon>
        <taxon>Stramenopiles</taxon>
        <taxon>Oomycota</taxon>
        <taxon>Peronosporomycetes</taxon>
        <taxon>Peronosporales</taxon>
        <taxon>Peronosporaceae</taxon>
        <taxon>Phytophthora</taxon>
    </lineage>
</organism>
<keyword evidence="3" id="KW-1185">Reference proteome</keyword>
<dbReference type="AlphaFoldDB" id="A0A225VUZ4"/>
<sequence>MEDFVCTAISCAKTDLRDDTDGMEYFHFVASWLLFIAVMIPFVADLLLVVNRDMRFTFDLVKMAVNEREFVSTAPIADEEIQ</sequence>
<evidence type="ECO:0000256" key="1">
    <source>
        <dbReference type="SAM" id="Phobius"/>
    </source>
</evidence>
<keyword evidence="1" id="KW-0812">Transmembrane</keyword>
<dbReference type="EMBL" id="NBNE01003179">
    <property type="protein sequence ID" value="OWZ08370.1"/>
    <property type="molecule type" value="Genomic_DNA"/>
</dbReference>
<evidence type="ECO:0000313" key="2">
    <source>
        <dbReference type="EMBL" id="OWZ08370.1"/>
    </source>
</evidence>